<dbReference type="HOGENOM" id="CLU_014015_2_0_7"/>
<dbReference type="Pfam" id="PF00348">
    <property type="entry name" value="polyprenyl_synt"/>
    <property type="match status" value="1"/>
</dbReference>
<evidence type="ECO:0000256" key="4">
    <source>
        <dbReference type="ARBA" id="ARBA00022723"/>
    </source>
</evidence>
<keyword evidence="4" id="KW-0479">Metal-binding</keyword>
<dbReference type="InterPro" id="IPR000092">
    <property type="entry name" value="Polyprenyl_synt"/>
</dbReference>
<dbReference type="SFLD" id="SFLDS00005">
    <property type="entry name" value="Isoprenoid_Synthase_Type_I"/>
    <property type="match status" value="1"/>
</dbReference>
<dbReference type="OrthoDB" id="9805316at2"/>
<dbReference type="eggNOG" id="COG0142">
    <property type="taxonomic scope" value="Bacteria"/>
</dbReference>
<proteinExistence type="inferred from homology"/>
<accession>T2GAD1</accession>
<gene>
    <name evidence="7" type="ORF">DGI_1402</name>
</gene>
<dbReference type="PANTHER" id="PTHR12001">
    <property type="entry name" value="GERANYLGERANYL PYROPHOSPHATE SYNTHASE"/>
    <property type="match status" value="1"/>
</dbReference>
<name>T2GAD1_MEGG1</name>
<dbReference type="GO" id="GO:0004659">
    <property type="term" value="F:prenyltransferase activity"/>
    <property type="evidence" value="ECO:0007669"/>
    <property type="project" value="InterPro"/>
</dbReference>
<evidence type="ECO:0000256" key="1">
    <source>
        <dbReference type="ARBA" id="ARBA00001946"/>
    </source>
</evidence>
<evidence type="ECO:0000256" key="2">
    <source>
        <dbReference type="ARBA" id="ARBA00006706"/>
    </source>
</evidence>
<dbReference type="CDD" id="cd00685">
    <property type="entry name" value="Trans_IPPS_HT"/>
    <property type="match status" value="1"/>
</dbReference>
<evidence type="ECO:0000256" key="6">
    <source>
        <dbReference type="RuleBase" id="RU004466"/>
    </source>
</evidence>
<dbReference type="InterPro" id="IPR033749">
    <property type="entry name" value="Polyprenyl_synt_CS"/>
</dbReference>
<evidence type="ECO:0000256" key="3">
    <source>
        <dbReference type="ARBA" id="ARBA00022679"/>
    </source>
</evidence>
<dbReference type="STRING" id="1121448.DGI_1402"/>
<dbReference type="SUPFAM" id="SSF48576">
    <property type="entry name" value="Terpenoid synthases"/>
    <property type="match status" value="1"/>
</dbReference>
<dbReference type="SFLD" id="SFLDG01017">
    <property type="entry name" value="Polyprenyl_Transferase_Like"/>
    <property type="match status" value="1"/>
</dbReference>
<dbReference type="EMBL" id="CP006585">
    <property type="protein sequence ID" value="AGW13248.1"/>
    <property type="molecule type" value="Genomic_DNA"/>
</dbReference>
<evidence type="ECO:0000313" key="8">
    <source>
        <dbReference type="Proteomes" id="UP000016587"/>
    </source>
</evidence>
<dbReference type="PATRIC" id="fig|1121448.10.peg.1397"/>
<dbReference type="PROSITE" id="PS00723">
    <property type="entry name" value="POLYPRENYL_SYNTHASE_1"/>
    <property type="match status" value="1"/>
</dbReference>
<comment type="similarity">
    <text evidence="2 6">Belongs to the FPP/GGPP synthase family.</text>
</comment>
<dbReference type="GO" id="GO:0008299">
    <property type="term" value="P:isoprenoid biosynthetic process"/>
    <property type="evidence" value="ECO:0007669"/>
    <property type="project" value="InterPro"/>
</dbReference>
<reference evidence="8" key="2">
    <citation type="submission" date="2013-07" db="EMBL/GenBank/DDBJ databases">
        <authorList>
            <person name="Morais-Silva F.O."/>
            <person name="Rezende A.M."/>
            <person name="Pimentel C."/>
            <person name="Resende D.M."/>
            <person name="Santos C.I."/>
            <person name="Clemente C."/>
            <person name="de Oliveira L.M."/>
            <person name="da Silva S.M."/>
            <person name="Costa D.A."/>
            <person name="Varela-Raposo A."/>
            <person name="Horacio E.C.A."/>
            <person name="Matos M."/>
            <person name="Flores O."/>
            <person name="Ruiz J.C."/>
            <person name="Rodrigues-Pousada C."/>
        </authorList>
    </citation>
    <scope>NUCLEOTIDE SEQUENCE [LARGE SCALE GENOMIC DNA]</scope>
    <source>
        <strain evidence="8">ATCC 19364 / DSM 1382 / NCIMB 9332 / VKM B-1759</strain>
    </source>
</reference>
<sequence>MHALLQYLQAEQPRINAVLDRLLADLNPLVRPVAEHVLAAGGKRLRPLLLLLTARSLGRDDDALYPLACSLEYLHSATLLHDDILDGAVLRRGRPAAHTLFGLAPTILAGDVLLALGNRLMADAGDARLAVCISKSIMATATGEVQEIAQVGNINLTLADYLEIITGKTAWLLQAACQCGAIAAGATPVQEAAAARYGLDLGIAFQLVDDALDYDATREKAGKPVGADLLEGKVTMPLLFYLEQAPAAEKEVLAGLMARLRQGDAPEQLAPLFAPFVQRVAACGGAQKTRDAAREYIRTAAAALDAFPAGREKDMLLEAVAYVVARER</sequence>
<organism evidence="7 8">
    <name type="scientific">Megalodesulfovibrio gigas (strain ATCC 19364 / DSM 1382 / NCIMB 9332 / VKM B-1759)</name>
    <name type="common">Desulfovibrio gigas</name>
    <dbReference type="NCBI Taxonomy" id="1121448"/>
    <lineage>
        <taxon>Bacteria</taxon>
        <taxon>Pseudomonadati</taxon>
        <taxon>Thermodesulfobacteriota</taxon>
        <taxon>Desulfovibrionia</taxon>
        <taxon>Desulfovibrionales</taxon>
        <taxon>Desulfovibrionaceae</taxon>
        <taxon>Megalodesulfovibrio</taxon>
    </lineage>
</organism>
<reference evidence="7 8" key="1">
    <citation type="journal article" date="2013" name="J. Bacteriol.">
        <title>Roles of HynAB and Ech, the only two hydrogenases found in the model sulfate reducer Desulfovibrio gigas.</title>
        <authorList>
            <person name="Morais-Silva F.O."/>
            <person name="Santos C.I."/>
            <person name="Rodrigues R."/>
            <person name="Pereira I.A."/>
            <person name="Rodrigues-Pousada C."/>
        </authorList>
    </citation>
    <scope>NUCLEOTIDE SEQUENCE [LARGE SCALE GENOMIC DNA]</scope>
    <source>
        <strain evidence="8">ATCC 19364 / DSM 1382 / NCIMB 9332 / VKM B-1759</strain>
    </source>
</reference>
<dbReference type="PANTHER" id="PTHR12001:SF69">
    <property type="entry name" value="ALL TRANS-POLYPRENYL-DIPHOSPHATE SYNTHASE PDSS1"/>
    <property type="match status" value="1"/>
</dbReference>
<keyword evidence="8" id="KW-1185">Reference proteome</keyword>
<dbReference type="GO" id="GO:0046872">
    <property type="term" value="F:metal ion binding"/>
    <property type="evidence" value="ECO:0007669"/>
    <property type="project" value="UniProtKB-KW"/>
</dbReference>
<protein>
    <submittedName>
        <fullName evidence="7">Putative Trans-hexaprenyltranstransferase</fullName>
    </submittedName>
</protein>
<dbReference type="Proteomes" id="UP000016587">
    <property type="component" value="Chromosome"/>
</dbReference>
<dbReference type="RefSeq" id="WP_021760045.1">
    <property type="nucleotide sequence ID" value="NC_022444.1"/>
</dbReference>
<evidence type="ECO:0000313" key="7">
    <source>
        <dbReference type="EMBL" id="AGW13248.1"/>
    </source>
</evidence>
<keyword evidence="3 6" id="KW-0808">Transferase</keyword>
<keyword evidence="5" id="KW-0460">Magnesium</keyword>
<dbReference type="Gene3D" id="1.10.600.10">
    <property type="entry name" value="Farnesyl Diphosphate Synthase"/>
    <property type="match status" value="1"/>
</dbReference>
<dbReference type="KEGG" id="dgg:DGI_1402"/>
<dbReference type="InterPro" id="IPR008949">
    <property type="entry name" value="Isoprenoid_synthase_dom_sf"/>
</dbReference>
<evidence type="ECO:0000256" key="5">
    <source>
        <dbReference type="ARBA" id="ARBA00022842"/>
    </source>
</evidence>
<dbReference type="AlphaFoldDB" id="T2GAD1"/>
<comment type="cofactor">
    <cofactor evidence="1">
        <name>Mg(2+)</name>
        <dbReference type="ChEBI" id="CHEBI:18420"/>
    </cofactor>
</comment>